<dbReference type="SUPFAM" id="SSF48208">
    <property type="entry name" value="Six-hairpin glycosidases"/>
    <property type="match status" value="1"/>
</dbReference>
<dbReference type="InterPro" id="IPR012341">
    <property type="entry name" value="6hp_glycosidase-like_sf"/>
</dbReference>
<evidence type="ECO:0000313" key="3">
    <source>
        <dbReference type="Proteomes" id="UP000244168"/>
    </source>
</evidence>
<reference evidence="2 3" key="1">
    <citation type="submission" date="2018-04" db="EMBL/GenBank/DDBJ databases">
        <title>Genomic Encyclopedia of Archaeal and Bacterial Type Strains, Phase II (KMG-II): from individual species to whole genera.</title>
        <authorList>
            <person name="Goeker M."/>
        </authorList>
    </citation>
    <scope>NUCLEOTIDE SEQUENCE [LARGE SCALE GENOMIC DNA]</scope>
    <source>
        <strain evidence="2 3">DSM 26809</strain>
    </source>
</reference>
<evidence type="ECO:0000313" key="2">
    <source>
        <dbReference type="EMBL" id="PTQ98081.1"/>
    </source>
</evidence>
<keyword evidence="3" id="KW-1185">Reference proteome</keyword>
<dbReference type="Gene3D" id="1.50.10.10">
    <property type="match status" value="1"/>
</dbReference>
<dbReference type="PANTHER" id="PTHR33886">
    <property type="entry name" value="UNSATURATED RHAMNOGALACTURONAN HYDROLASE (EUROFUNG)"/>
    <property type="match status" value="1"/>
</dbReference>
<proteinExistence type="predicted"/>
<dbReference type="AlphaFoldDB" id="A0A2T5JB28"/>
<dbReference type="GO" id="GO:0016787">
    <property type="term" value="F:hydrolase activity"/>
    <property type="evidence" value="ECO:0007669"/>
    <property type="project" value="UniProtKB-KW"/>
</dbReference>
<sequence>MSKLFSTAKGVAVVALVLAGVGSRAQQLPAKSKVMADMALANDYFMKKWPDAGAKVTVKGVTRESTLWTRGVYYEGLMAMYALDPQKKYYDYAVSWGDTHNWGPRDGRITRNADNQCAAQTYIDLYMIDKKPERIAKMKECIDTMVHSQKIDDWNWIDALQMAMPVFARFGNIYHDNQYYEKMYEIYNYSKTVHGGKGLYSPEQRLWWRDKDFVPPYKEPNGQDCFWSRGNGWVVAAMVRVLDIAPKNAPHRAEYQKMLKDMCEALVPLQRADGYWNVSLKDSTHFGGKELSGTALFTYGMAWGINHGLLKKKDYLPIVIKAWNAMQKDCLHPDGMLGYVQGTGKEPKDGQPVGYNNVPDFEDYGLGCYLLAGSEVYKLAK</sequence>
<evidence type="ECO:0000256" key="1">
    <source>
        <dbReference type="ARBA" id="ARBA00022801"/>
    </source>
</evidence>
<dbReference type="EMBL" id="QAOQ01000003">
    <property type="protein sequence ID" value="PTQ98081.1"/>
    <property type="molecule type" value="Genomic_DNA"/>
</dbReference>
<dbReference type="GO" id="GO:0005975">
    <property type="term" value="P:carbohydrate metabolic process"/>
    <property type="evidence" value="ECO:0007669"/>
    <property type="project" value="InterPro"/>
</dbReference>
<dbReference type="RefSeq" id="WP_107828269.1">
    <property type="nucleotide sequence ID" value="NZ_CP160205.1"/>
</dbReference>
<protein>
    <submittedName>
        <fullName evidence="2">Rhamnogalacturonyl hydrolase YesR</fullName>
    </submittedName>
</protein>
<dbReference type="Proteomes" id="UP000244168">
    <property type="component" value="Unassembled WGS sequence"/>
</dbReference>
<name>A0A2T5JB28_9SPHI</name>
<dbReference type="OrthoDB" id="258246at2"/>
<dbReference type="InterPro" id="IPR008928">
    <property type="entry name" value="6-hairpin_glycosidase_sf"/>
</dbReference>
<keyword evidence="1 2" id="KW-0378">Hydrolase</keyword>
<organism evidence="2 3">
    <name type="scientific">Mucilaginibacter yixingensis</name>
    <dbReference type="NCBI Taxonomy" id="1295612"/>
    <lineage>
        <taxon>Bacteria</taxon>
        <taxon>Pseudomonadati</taxon>
        <taxon>Bacteroidota</taxon>
        <taxon>Sphingobacteriia</taxon>
        <taxon>Sphingobacteriales</taxon>
        <taxon>Sphingobacteriaceae</taxon>
        <taxon>Mucilaginibacter</taxon>
    </lineage>
</organism>
<dbReference type="PANTHER" id="PTHR33886:SF8">
    <property type="entry name" value="UNSATURATED RHAMNOGALACTURONAN HYDROLASE (EUROFUNG)"/>
    <property type="match status" value="1"/>
</dbReference>
<comment type="caution">
    <text evidence="2">The sequence shown here is derived from an EMBL/GenBank/DDBJ whole genome shotgun (WGS) entry which is preliminary data.</text>
</comment>
<dbReference type="InterPro" id="IPR052043">
    <property type="entry name" value="PolySaccharide_Degr_Enz"/>
</dbReference>
<dbReference type="InterPro" id="IPR010905">
    <property type="entry name" value="Glyco_hydro_88"/>
</dbReference>
<gene>
    <name evidence="2" type="ORF">C8P68_103241</name>
</gene>
<dbReference type="Pfam" id="PF07470">
    <property type="entry name" value="Glyco_hydro_88"/>
    <property type="match status" value="1"/>
</dbReference>
<accession>A0A2T5JB28</accession>